<dbReference type="PRINTS" id="PR01758">
    <property type="entry name" value="CAPSULEPROTB"/>
</dbReference>
<dbReference type="AlphaFoldDB" id="A0A7Z7PQK3"/>
<accession>A0A7Z7PQK3</accession>
<dbReference type="KEGG" id="minf:MESINF_1068"/>
<proteinExistence type="predicted"/>
<keyword evidence="2" id="KW-1185">Reference proteome</keyword>
<dbReference type="EMBL" id="LS974202">
    <property type="protein sequence ID" value="SSC12512.1"/>
    <property type="molecule type" value="Genomic_DNA"/>
</dbReference>
<evidence type="ECO:0000313" key="2">
    <source>
        <dbReference type="Proteomes" id="UP000250796"/>
    </source>
</evidence>
<dbReference type="InterPro" id="IPR008337">
    <property type="entry name" value="Capsule_biosynth_CapB"/>
</dbReference>
<evidence type="ECO:0000313" key="1">
    <source>
        <dbReference type="EMBL" id="SSC12512.1"/>
    </source>
</evidence>
<dbReference type="RefSeq" id="WP_169698826.1">
    <property type="nucleotide sequence ID" value="NZ_LS974202.1"/>
</dbReference>
<dbReference type="GO" id="GO:0045227">
    <property type="term" value="P:capsule polysaccharide biosynthetic process"/>
    <property type="evidence" value="ECO:0007669"/>
    <property type="project" value="InterPro"/>
</dbReference>
<dbReference type="Gene3D" id="3.40.1190.10">
    <property type="entry name" value="Mur-like, catalytic domain"/>
    <property type="match status" value="1"/>
</dbReference>
<dbReference type="Proteomes" id="UP000250796">
    <property type="component" value="Chromosome MESINF"/>
</dbReference>
<name>A0A7Z7PQK3_9BACT</name>
<reference evidence="1 2" key="1">
    <citation type="submission" date="2017-01" db="EMBL/GenBank/DDBJ databases">
        <authorList>
            <person name="Erauso G."/>
        </authorList>
    </citation>
    <scope>NUCLEOTIDE SEQUENCE [LARGE SCALE GENOMIC DNA]</scope>
    <source>
        <strain evidence="1">MESINF1</strain>
    </source>
</reference>
<gene>
    <name evidence="1" type="ORF">MESINF_1068</name>
</gene>
<protein>
    <submittedName>
        <fullName evidence="1">Poly-gamma-glutamate synthase PgsB/CapB</fullName>
    </submittedName>
</protein>
<dbReference type="InterPro" id="IPR036565">
    <property type="entry name" value="Mur-like_cat_sf"/>
</dbReference>
<dbReference type="GO" id="GO:0016020">
    <property type="term" value="C:membrane"/>
    <property type="evidence" value="ECO:0007669"/>
    <property type="project" value="InterPro"/>
</dbReference>
<dbReference type="GO" id="GO:0005524">
    <property type="term" value="F:ATP binding"/>
    <property type="evidence" value="ECO:0007669"/>
    <property type="project" value="InterPro"/>
</dbReference>
<dbReference type="SUPFAM" id="SSF53623">
    <property type="entry name" value="MurD-like peptide ligases, catalytic domain"/>
    <property type="match status" value="1"/>
</dbReference>
<organism evidence="1 2">
    <name type="scientific">Mesotoga infera</name>
    <dbReference type="NCBI Taxonomy" id="1236046"/>
    <lineage>
        <taxon>Bacteria</taxon>
        <taxon>Thermotogati</taxon>
        <taxon>Thermotogota</taxon>
        <taxon>Thermotogae</taxon>
        <taxon>Kosmotogales</taxon>
        <taxon>Kosmotogaceae</taxon>
        <taxon>Mesotoga</taxon>
    </lineage>
</organism>
<dbReference type="NCBIfam" id="TIGR04012">
    <property type="entry name" value="poly_gGlu_PgsB"/>
    <property type="match status" value="1"/>
</dbReference>
<sequence>MSNLILSFVAFLSLLTVLVVEKLVLRRRRKRLKIVVQVNGTRGKSETVRLIHGALSGNGYRVLAKTTGTVPLWIMPDGSHREIKRRGPANIQEQYRALKQAGRLKCDALVVECMAIRPEMQLTSGKILDADLTVITNAYPDHIEEIGASEEATAGVLSLSVPGNKKCLVGDLGDGALKIMRTHCEKVGSQLLGVGEGTISDKGMAFTPHPDNLRLIERVIEIFGLNEKASMEGMARVLPDIGTFRYLGLKLSNGRAILANAFAANDIRSTTYLLEKTLADFPGRRVVGFFNSRDDRPDRALVFEPFTRKFDNLMIRGSIPVHKFKGLSYRKVKDCESIEEFLQKDDIVFGFGNIRGLVQWLSNLEVIE</sequence>